<accession>A0A0D2GS97</accession>
<reference evidence="1 2" key="1">
    <citation type="submission" date="2015-01" db="EMBL/GenBank/DDBJ databases">
        <title>The Genome Sequence of Rhinocladiella mackenzie CBS 650.93.</title>
        <authorList>
            <consortium name="The Broad Institute Genomics Platform"/>
            <person name="Cuomo C."/>
            <person name="de Hoog S."/>
            <person name="Gorbushina A."/>
            <person name="Stielow B."/>
            <person name="Teixiera M."/>
            <person name="Abouelleil A."/>
            <person name="Chapman S.B."/>
            <person name="Priest M."/>
            <person name="Young S.K."/>
            <person name="Wortman J."/>
            <person name="Nusbaum C."/>
            <person name="Birren B."/>
        </authorList>
    </citation>
    <scope>NUCLEOTIDE SEQUENCE [LARGE SCALE GENOMIC DNA]</scope>
    <source>
        <strain evidence="1 2">CBS 650.93</strain>
    </source>
</reference>
<organism evidence="1 2">
    <name type="scientific">Rhinocladiella mackenziei CBS 650.93</name>
    <dbReference type="NCBI Taxonomy" id="1442369"/>
    <lineage>
        <taxon>Eukaryota</taxon>
        <taxon>Fungi</taxon>
        <taxon>Dikarya</taxon>
        <taxon>Ascomycota</taxon>
        <taxon>Pezizomycotina</taxon>
        <taxon>Eurotiomycetes</taxon>
        <taxon>Chaetothyriomycetidae</taxon>
        <taxon>Chaetothyriales</taxon>
        <taxon>Herpotrichiellaceae</taxon>
        <taxon>Rhinocladiella</taxon>
    </lineage>
</organism>
<dbReference type="OrthoDB" id="4131135at2759"/>
<keyword evidence="2" id="KW-1185">Reference proteome</keyword>
<dbReference type="VEuPathDB" id="FungiDB:Z518_08933"/>
<dbReference type="Proteomes" id="UP000053617">
    <property type="component" value="Unassembled WGS sequence"/>
</dbReference>
<evidence type="ECO:0000313" key="2">
    <source>
        <dbReference type="Proteomes" id="UP000053617"/>
    </source>
</evidence>
<evidence type="ECO:0000313" key="1">
    <source>
        <dbReference type="EMBL" id="KIX01208.1"/>
    </source>
</evidence>
<dbReference type="GeneID" id="25297004"/>
<proteinExistence type="predicted"/>
<name>A0A0D2GS97_9EURO</name>
<sequence>MQTTDIWTEGKTCKVLVKFSKHDEKFTKVVLSMTGLPDNWLGYEHKAAWTRILHEIGSKCWNNTGKEDRLATGWDGSEVTYPDAK</sequence>
<gene>
    <name evidence="1" type="ORF">Z518_08933</name>
</gene>
<dbReference type="RefSeq" id="XP_013268344.1">
    <property type="nucleotide sequence ID" value="XM_013412890.1"/>
</dbReference>
<dbReference type="HOGENOM" id="CLU_2513866_0_0_1"/>
<protein>
    <submittedName>
        <fullName evidence="1">Rhinocladiella mackenziei CBS 650.93 unplaced genomic scaffold supercont1.7, whole genome shotgun sequence</fullName>
    </submittedName>
</protein>
<dbReference type="AlphaFoldDB" id="A0A0D2GS97"/>
<dbReference type="EMBL" id="KN847481">
    <property type="protein sequence ID" value="KIX01208.1"/>
    <property type="molecule type" value="Genomic_DNA"/>
</dbReference>